<dbReference type="EMBL" id="HBUF01231408">
    <property type="protein sequence ID" value="CAG6673548.1"/>
    <property type="molecule type" value="Transcribed_RNA"/>
</dbReference>
<organism evidence="1">
    <name type="scientific">Cacopsylla melanoneura</name>
    <dbReference type="NCBI Taxonomy" id="428564"/>
    <lineage>
        <taxon>Eukaryota</taxon>
        <taxon>Metazoa</taxon>
        <taxon>Ecdysozoa</taxon>
        <taxon>Arthropoda</taxon>
        <taxon>Hexapoda</taxon>
        <taxon>Insecta</taxon>
        <taxon>Pterygota</taxon>
        <taxon>Neoptera</taxon>
        <taxon>Paraneoptera</taxon>
        <taxon>Hemiptera</taxon>
        <taxon>Sternorrhyncha</taxon>
        <taxon>Psylloidea</taxon>
        <taxon>Psyllidae</taxon>
        <taxon>Psyllinae</taxon>
        <taxon>Cacopsylla</taxon>
    </lineage>
</organism>
<sequence length="111" mass="13365">MRHCWYHVKSRGSHVLKIQRVNMRQRNSRRKIRRLRPSLEFNGQDERDVYFSIFSLGQNRVIRQESNLEMNAIGGLNDGYFEIFRIWKLNLVTVCLTIEHPLICLRSQNMM</sequence>
<dbReference type="AlphaFoldDB" id="A0A8D8WWB3"/>
<evidence type="ECO:0000313" key="1">
    <source>
        <dbReference type="EMBL" id="CAG6673548.1"/>
    </source>
</evidence>
<reference evidence="1" key="1">
    <citation type="submission" date="2021-05" db="EMBL/GenBank/DDBJ databases">
        <authorList>
            <person name="Alioto T."/>
            <person name="Alioto T."/>
            <person name="Gomez Garrido J."/>
        </authorList>
    </citation>
    <scope>NUCLEOTIDE SEQUENCE</scope>
</reference>
<protein>
    <submittedName>
        <fullName evidence="1">Uncharacterized protein</fullName>
    </submittedName>
</protein>
<proteinExistence type="predicted"/>
<name>A0A8D8WWB3_9HEMI</name>
<accession>A0A8D8WWB3</accession>